<sequence>MSPHIPHIVVLEADNSPNLRFSFPHTIEYHDFTPSSEIAARIASATIVVASTIPLTASDLAAAPNLQCVSIAATGIDGFDRSMFARAGITLTHCPQNNVASVGEHFLTLYFASRRRTVSMHQAIVGPQRTWLDKGILTQLWPQPPLGCSQETLVIVGYGALGRRIEQLARGVGFGRIVIAEHKGAATVREGRMAFSEALEAATTVVVCCPKTAESMGLIGAEEIDLMGPECVLVNVGRGGIVDEAALATALRENRLAAAGVDVFETEPSGRGTTPLIPEEGEVPPLSNRRKKNTQHYELIPQPALAAAEASLRHEIGPSINTLLTRAEQQVERTARRIETLKARAELQQGRLSGRDAAQREQEREDKRRRRGKRLEGEARLRARVVRQKKEGLKYSVERLELEVLQKQRELRKRLEQ</sequence>
<evidence type="ECO:0000259" key="8">
    <source>
        <dbReference type="Pfam" id="PF02826"/>
    </source>
</evidence>
<evidence type="ECO:0000256" key="1">
    <source>
        <dbReference type="ARBA" id="ARBA00005854"/>
    </source>
</evidence>
<evidence type="ECO:0000256" key="3">
    <source>
        <dbReference type="ARBA" id="ARBA00023027"/>
    </source>
</evidence>
<dbReference type="InterPro" id="IPR006140">
    <property type="entry name" value="D-isomer_DH_NAD-bd"/>
</dbReference>
<evidence type="ECO:0000256" key="4">
    <source>
        <dbReference type="RuleBase" id="RU003719"/>
    </source>
</evidence>
<feature type="domain" description="D-isomer specific 2-hydroxyacid dehydrogenase NAD-binding" evidence="8">
    <location>
        <begin position="146"/>
        <end position="270"/>
    </location>
</feature>
<keyword evidence="10" id="KW-1185">Reference proteome</keyword>
<dbReference type="InterPro" id="IPR036291">
    <property type="entry name" value="NAD(P)-bd_dom_sf"/>
</dbReference>
<evidence type="ECO:0000313" key="10">
    <source>
        <dbReference type="Proteomes" id="UP000033483"/>
    </source>
</evidence>
<accession>A0A0F4ZBP9</accession>
<dbReference type="GO" id="GO:0016616">
    <property type="term" value="F:oxidoreductase activity, acting on the CH-OH group of donors, NAD or NADP as acceptor"/>
    <property type="evidence" value="ECO:0007669"/>
    <property type="project" value="InterPro"/>
</dbReference>
<evidence type="ECO:0000256" key="6">
    <source>
        <dbReference type="SAM" id="MobiDB-lite"/>
    </source>
</evidence>
<dbReference type="AlphaFoldDB" id="A0A0F4ZBP9"/>
<feature type="compositionally biased region" description="Basic and acidic residues" evidence="6">
    <location>
        <begin position="353"/>
        <end position="366"/>
    </location>
</feature>
<dbReference type="PANTHER" id="PTHR43761:SF1">
    <property type="entry name" value="D-ISOMER SPECIFIC 2-HYDROXYACID DEHYDROGENASE CATALYTIC DOMAIN-CONTAINING PROTEIN-RELATED"/>
    <property type="match status" value="1"/>
</dbReference>
<protein>
    <submittedName>
        <fullName evidence="9">Uncharacterized protein</fullName>
    </submittedName>
</protein>
<dbReference type="Pfam" id="PF00389">
    <property type="entry name" value="2-Hacid_dh"/>
    <property type="match status" value="1"/>
</dbReference>
<dbReference type="InterPro" id="IPR050418">
    <property type="entry name" value="D-iso_2-hydroxyacid_DH_PdxB"/>
</dbReference>
<dbReference type="Gene3D" id="3.40.50.720">
    <property type="entry name" value="NAD(P)-binding Rossmann-like Domain"/>
    <property type="match status" value="2"/>
</dbReference>
<keyword evidence="3" id="KW-0520">NAD</keyword>
<evidence type="ECO:0000259" key="7">
    <source>
        <dbReference type="Pfam" id="PF00389"/>
    </source>
</evidence>
<feature type="domain" description="D-isomer specific 2-hydroxyacid dehydrogenase catalytic" evidence="7">
    <location>
        <begin position="25"/>
        <end position="135"/>
    </location>
</feature>
<organism evidence="9 10">
    <name type="scientific">Thielaviopsis punctulata</name>
    <dbReference type="NCBI Taxonomy" id="72032"/>
    <lineage>
        <taxon>Eukaryota</taxon>
        <taxon>Fungi</taxon>
        <taxon>Dikarya</taxon>
        <taxon>Ascomycota</taxon>
        <taxon>Pezizomycotina</taxon>
        <taxon>Sordariomycetes</taxon>
        <taxon>Hypocreomycetidae</taxon>
        <taxon>Microascales</taxon>
        <taxon>Ceratocystidaceae</taxon>
        <taxon>Thielaviopsis</taxon>
    </lineage>
</organism>
<dbReference type="GO" id="GO:0051287">
    <property type="term" value="F:NAD binding"/>
    <property type="evidence" value="ECO:0007669"/>
    <property type="project" value="InterPro"/>
</dbReference>
<dbReference type="GO" id="GO:0008608">
    <property type="term" value="P:attachment of spindle microtubules to kinetochore"/>
    <property type="evidence" value="ECO:0007669"/>
    <property type="project" value="InterPro"/>
</dbReference>
<dbReference type="Pfam" id="PF02826">
    <property type="entry name" value="2-Hacid_dh_C"/>
    <property type="match status" value="1"/>
</dbReference>
<comment type="caution">
    <text evidence="9">The sequence shown here is derived from an EMBL/GenBank/DDBJ whole genome shotgun (WGS) entry which is preliminary data.</text>
</comment>
<evidence type="ECO:0000313" key="9">
    <source>
        <dbReference type="EMBL" id="KKA27576.1"/>
    </source>
</evidence>
<feature type="region of interest" description="Disordered" evidence="6">
    <location>
        <begin position="267"/>
        <end position="291"/>
    </location>
</feature>
<name>A0A0F4ZBP9_9PEZI</name>
<evidence type="ECO:0000256" key="5">
    <source>
        <dbReference type="SAM" id="Coils"/>
    </source>
</evidence>
<keyword evidence="5" id="KW-0175">Coiled coil</keyword>
<dbReference type="GO" id="GO:0005876">
    <property type="term" value="C:spindle microtubule"/>
    <property type="evidence" value="ECO:0007669"/>
    <property type="project" value="InterPro"/>
</dbReference>
<dbReference type="InterPro" id="IPR006139">
    <property type="entry name" value="D-isomer_2_OHA_DH_cat_dom"/>
</dbReference>
<dbReference type="SUPFAM" id="SSF52283">
    <property type="entry name" value="Formate/glycerate dehydrogenase catalytic domain-like"/>
    <property type="match status" value="1"/>
</dbReference>
<dbReference type="EMBL" id="LAEV01001629">
    <property type="protein sequence ID" value="KKA27576.1"/>
    <property type="molecule type" value="Genomic_DNA"/>
</dbReference>
<evidence type="ECO:0000256" key="2">
    <source>
        <dbReference type="ARBA" id="ARBA00023002"/>
    </source>
</evidence>
<proteinExistence type="inferred from homology"/>
<dbReference type="Pfam" id="PF08287">
    <property type="entry name" value="DASH_Spc19"/>
    <property type="match status" value="1"/>
</dbReference>
<dbReference type="PANTHER" id="PTHR43761">
    <property type="entry name" value="D-ISOMER SPECIFIC 2-HYDROXYACID DEHYDROGENASE FAMILY PROTEIN (AFU_ORTHOLOGUE AFUA_1G13630)"/>
    <property type="match status" value="1"/>
</dbReference>
<dbReference type="Proteomes" id="UP000033483">
    <property type="component" value="Unassembled WGS sequence"/>
</dbReference>
<reference evidence="9 10" key="1">
    <citation type="submission" date="2015-03" db="EMBL/GenBank/DDBJ databases">
        <authorList>
            <person name="Radwan O."/>
            <person name="Al-Naeli F.A."/>
            <person name="Rendon G.A."/>
            <person name="Fields C."/>
        </authorList>
    </citation>
    <scope>NUCLEOTIDE SEQUENCE [LARGE SCALE GENOMIC DNA]</scope>
    <source>
        <strain evidence="9">CR-DP1</strain>
    </source>
</reference>
<dbReference type="SUPFAM" id="SSF51735">
    <property type="entry name" value="NAD(P)-binding Rossmann-fold domains"/>
    <property type="match status" value="1"/>
</dbReference>
<dbReference type="OrthoDB" id="298012at2759"/>
<feature type="coiled-coil region" evidence="5">
    <location>
        <begin position="390"/>
        <end position="417"/>
    </location>
</feature>
<feature type="region of interest" description="Disordered" evidence="6">
    <location>
        <begin position="347"/>
        <end position="374"/>
    </location>
</feature>
<gene>
    <name evidence="9" type="ORF">TD95_001427</name>
</gene>
<dbReference type="GO" id="GO:0042729">
    <property type="term" value="C:DASH complex"/>
    <property type="evidence" value="ECO:0007669"/>
    <property type="project" value="InterPro"/>
</dbReference>
<dbReference type="InterPro" id="IPR013251">
    <property type="entry name" value="DASH_Spc19"/>
</dbReference>
<keyword evidence="2 4" id="KW-0560">Oxidoreductase</keyword>
<comment type="similarity">
    <text evidence="1 4">Belongs to the D-isomer specific 2-hydroxyacid dehydrogenase family.</text>
</comment>